<reference evidence="3" key="1">
    <citation type="submission" date="2020-07" db="EMBL/GenBank/DDBJ databases">
        <title>Clarias magur genome sequencing, assembly and annotation.</title>
        <authorList>
            <person name="Kushwaha B."/>
            <person name="Kumar R."/>
            <person name="Das P."/>
            <person name="Joshi C.G."/>
            <person name="Kumar D."/>
            <person name="Nagpure N.S."/>
            <person name="Pandey M."/>
            <person name="Agarwal S."/>
            <person name="Srivastava S."/>
            <person name="Singh M."/>
            <person name="Sahoo L."/>
            <person name="Jayasankar P."/>
            <person name="Meher P.K."/>
            <person name="Koringa P.G."/>
            <person name="Iquebal M.A."/>
            <person name="Das S.P."/>
            <person name="Bit A."/>
            <person name="Patnaik S."/>
            <person name="Patel N."/>
            <person name="Shah T.M."/>
            <person name="Hinsu A."/>
            <person name="Jena J.K."/>
        </authorList>
    </citation>
    <scope>NUCLEOTIDE SEQUENCE</scope>
    <source>
        <strain evidence="3">CIFAMagur01</strain>
        <tissue evidence="3">Testis</tissue>
    </source>
</reference>
<dbReference type="InterPro" id="IPR036392">
    <property type="entry name" value="PLAT/LH2_dom_sf"/>
</dbReference>
<name>A0A8J4UME7_CLAMG</name>
<dbReference type="PROSITE" id="PS50095">
    <property type="entry name" value="PLAT"/>
    <property type="match status" value="1"/>
</dbReference>
<evidence type="ECO:0000313" key="3">
    <source>
        <dbReference type="EMBL" id="KAF5905379.1"/>
    </source>
</evidence>
<evidence type="ECO:0000259" key="2">
    <source>
        <dbReference type="PROSITE" id="PS50095"/>
    </source>
</evidence>
<evidence type="ECO:0000256" key="1">
    <source>
        <dbReference type="PROSITE-ProRule" id="PRU00152"/>
    </source>
</evidence>
<accession>A0A8J4UME7</accession>
<dbReference type="Pfam" id="PF01477">
    <property type="entry name" value="PLAT"/>
    <property type="match status" value="1"/>
</dbReference>
<dbReference type="EMBL" id="QNUK01000045">
    <property type="protein sequence ID" value="KAF5905379.1"/>
    <property type="molecule type" value="Genomic_DNA"/>
</dbReference>
<evidence type="ECO:0000313" key="4">
    <source>
        <dbReference type="Proteomes" id="UP000727407"/>
    </source>
</evidence>
<feature type="non-terminal residue" evidence="3">
    <location>
        <position position="70"/>
    </location>
</feature>
<comment type="caution">
    <text evidence="3">The sequence shown here is derived from an EMBL/GenBank/DDBJ whole genome shotgun (WGS) entry which is preliminary data.</text>
</comment>
<feature type="non-terminal residue" evidence="3">
    <location>
        <position position="1"/>
    </location>
</feature>
<feature type="domain" description="PLAT" evidence="2">
    <location>
        <begin position="1"/>
        <end position="70"/>
    </location>
</feature>
<gene>
    <name evidence="3" type="ORF">DAT39_004910</name>
</gene>
<protein>
    <submittedName>
        <fullName evidence="3">Arachidonate 12-lipoxygenase, 12S-type-like</fullName>
    </submittedName>
</protein>
<dbReference type="Proteomes" id="UP000727407">
    <property type="component" value="Unassembled WGS sequence"/>
</dbReference>
<keyword evidence="4" id="KW-1185">Reference proteome</keyword>
<dbReference type="Gene3D" id="2.60.60.20">
    <property type="entry name" value="PLAT/LH2 domain"/>
    <property type="match status" value="1"/>
</dbReference>
<dbReference type="SUPFAM" id="SSF49723">
    <property type="entry name" value="Lipase/lipooxygenase domain (PLAT/LH2 domain)"/>
    <property type="match status" value="1"/>
</dbReference>
<organism evidence="3 4">
    <name type="scientific">Clarias magur</name>
    <name type="common">Asian catfish</name>
    <name type="synonym">Macropteronotus magur</name>
    <dbReference type="NCBI Taxonomy" id="1594786"/>
    <lineage>
        <taxon>Eukaryota</taxon>
        <taxon>Metazoa</taxon>
        <taxon>Chordata</taxon>
        <taxon>Craniata</taxon>
        <taxon>Vertebrata</taxon>
        <taxon>Euteleostomi</taxon>
        <taxon>Actinopterygii</taxon>
        <taxon>Neopterygii</taxon>
        <taxon>Teleostei</taxon>
        <taxon>Ostariophysi</taxon>
        <taxon>Siluriformes</taxon>
        <taxon>Clariidae</taxon>
        <taxon>Clarias</taxon>
    </lineage>
</organism>
<proteinExistence type="predicted"/>
<comment type="caution">
    <text evidence="1">Lacks conserved residue(s) required for the propagation of feature annotation.</text>
</comment>
<sequence>VSEYKVWSSIPLGRVLLVRLEMKKSEILKSEDNWFCRYARVTPLGGERTQTFPCYRWLLENDKLEIRDGT</sequence>
<dbReference type="InterPro" id="IPR001024">
    <property type="entry name" value="PLAT/LH2_dom"/>
</dbReference>
<dbReference type="AlphaFoldDB" id="A0A8J4UME7"/>
<dbReference type="OrthoDB" id="407298at2759"/>